<dbReference type="PANTHER" id="PTHR31179:SF5">
    <property type="entry name" value="RAB GTPASE-BINDING EFFECTOR PROTEIN 1"/>
    <property type="match status" value="1"/>
</dbReference>
<dbReference type="Gene3D" id="1.20.5.340">
    <property type="match status" value="1"/>
</dbReference>
<feature type="coiled-coil region" evidence="19">
    <location>
        <begin position="535"/>
        <end position="576"/>
    </location>
</feature>
<dbReference type="InterPro" id="IPR015390">
    <property type="entry name" value="Rabaptin_Rab5-bd_dom"/>
</dbReference>
<dbReference type="Proteomes" id="UP000248480">
    <property type="component" value="Unplaced"/>
</dbReference>
<evidence type="ECO:0000256" key="11">
    <source>
        <dbReference type="ARBA" id="ARBA00022927"/>
    </source>
</evidence>
<evidence type="ECO:0000256" key="14">
    <source>
        <dbReference type="ARBA" id="ARBA00023329"/>
    </source>
</evidence>
<reference evidence="24" key="1">
    <citation type="submission" date="2025-08" db="UniProtKB">
        <authorList>
            <consortium name="RefSeq"/>
        </authorList>
    </citation>
    <scope>IDENTIFICATION</scope>
</reference>
<feature type="region of interest" description="Disordered" evidence="20">
    <location>
        <begin position="337"/>
        <end position="359"/>
    </location>
</feature>
<dbReference type="GO" id="GO:0008083">
    <property type="term" value="F:growth factor activity"/>
    <property type="evidence" value="ECO:0007669"/>
    <property type="project" value="InterPro"/>
</dbReference>
<evidence type="ECO:0000256" key="3">
    <source>
        <dbReference type="ARBA" id="ARBA00004541"/>
    </source>
</evidence>
<dbReference type="GO" id="GO:0006915">
    <property type="term" value="P:apoptotic process"/>
    <property type="evidence" value="ECO:0007669"/>
    <property type="project" value="UniProtKB-KW"/>
</dbReference>
<evidence type="ECO:0000256" key="19">
    <source>
        <dbReference type="SAM" id="Coils"/>
    </source>
</evidence>
<evidence type="ECO:0000256" key="5">
    <source>
        <dbReference type="ARBA" id="ARBA00022448"/>
    </source>
</evidence>
<evidence type="ECO:0000256" key="7">
    <source>
        <dbReference type="ARBA" id="ARBA00022553"/>
    </source>
</evidence>
<keyword evidence="11" id="KW-0653">Protein transport</keyword>
<keyword evidence="10" id="KW-0967">Endosome</keyword>
<keyword evidence="6" id="KW-0963">Cytoplasm</keyword>
<evidence type="ECO:0000256" key="4">
    <source>
        <dbReference type="ARBA" id="ARBA00006603"/>
    </source>
</evidence>
<dbReference type="GO" id="GO:0015031">
    <property type="term" value="P:protein transport"/>
    <property type="evidence" value="ECO:0007669"/>
    <property type="project" value="UniProtKB-KW"/>
</dbReference>
<dbReference type="PRINTS" id="PR01432">
    <property type="entry name" value="RABAPTIN"/>
</dbReference>
<evidence type="ECO:0000256" key="16">
    <source>
        <dbReference type="ARBA" id="ARBA00069951"/>
    </source>
</evidence>
<dbReference type="GO" id="GO:0005096">
    <property type="term" value="F:GTPase activator activity"/>
    <property type="evidence" value="ECO:0007669"/>
    <property type="project" value="InterPro"/>
</dbReference>
<sequence>MAQPGPAPQPDVSLQQRVAELEKINAEFLRAQQQLEQEFNQKRAKFKELYLAKEEDLKRQNAVLQAAQDDLGHLRTQLWEAQAEMENIKAIATVSENTKQEAIDEVKRQWREEVASLQAVMKETVRDYEHQFHLRLEQERTQWAQYRESAEREIADLRRRLSEGQEEENLENEMKKAQEDAEKLRSVVMPMEKEIATLKDKLTEAEDKIKELEASKVKELNHYLEAEKSCRTDLEMYVAVLNTQKSVLQEDAEKLRKELHEVCHLLEQERQQHNQLKHTWQKANDQFLESQRLLMRDMQRMEIVLTSEQLRQVEEMKKKDQGFRTFCRDQRTLDAITKQTNEEDEQQRLNKRKDNKKTDVEEEVRIPVVCALTHEESSAQLSNEEEHLDSTHGSVHSLDADLLLPSGDPFSKSDNDMFKDGLRRAQSTDSLGTSGSLQSKALGYNYKAKSAGNLDESDFGPLVGADSVSENYDTASLGSLQMPSGFMLTKDQERAIKAMTPEQEETASLLSSVTQGMESAYVSPSGYRLVSETEWNLLQKEVKKLQVMLRQANDQLEKTMKDKQELEDFIKQSTEDSSHQISALVLRVQASEILFEELQQGFSQAKRDVQEQVAVLMQSREQVSEELVRLQKDNDSLQGKHSLHVSLQQAEDFILPETIEELRELVLKYRENIVNVRTAADHVEEKLKAEILFLKEQIQAEQCLKENLEETLQLEIENCKEEIASISSLKAELERIKVEKGQLESNLRERSQQLESLQEMKNTLEEQLKKESAAKVTTEQLMFEEKNKAQRLQTELDVSEQVQRDFVKLSQTLQVQLERIRQADSLERIRAILNDTKLTDINQLPET</sequence>
<dbReference type="SUPFAM" id="SSF103652">
    <property type="entry name" value="G protein-binding domain"/>
    <property type="match status" value="2"/>
</dbReference>
<keyword evidence="14" id="KW-0968">Cytoplasmic vesicle</keyword>
<comment type="similarity">
    <text evidence="4">Belongs to the rabaptin family.</text>
</comment>
<feature type="coiled-coil region" evidence="19">
    <location>
        <begin position="18"/>
        <end position="286"/>
    </location>
</feature>
<keyword evidence="12" id="KW-0007">Acetylation</keyword>
<dbReference type="GO" id="GO:0006893">
    <property type="term" value="P:Golgi to plasma membrane transport"/>
    <property type="evidence" value="ECO:0007669"/>
    <property type="project" value="TreeGrafter"/>
</dbReference>
<evidence type="ECO:0000256" key="2">
    <source>
        <dbReference type="ARBA" id="ARBA00004412"/>
    </source>
</evidence>
<feature type="coiled-coil region" evidence="19">
    <location>
        <begin position="606"/>
        <end position="774"/>
    </location>
</feature>
<evidence type="ECO:0000256" key="17">
    <source>
        <dbReference type="ARBA" id="ARBA00077424"/>
    </source>
</evidence>
<dbReference type="GeneID" id="101348850"/>
<keyword evidence="13 19" id="KW-0175">Coiled coil</keyword>
<protein>
    <recommendedName>
        <fullName evidence="16">Rab GTPase-binding effector protein 1</fullName>
    </recommendedName>
    <alternativeName>
        <fullName evidence="18">Rabaptin-5</fullName>
    </alternativeName>
    <alternativeName>
        <fullName evidence="17">Rabaptin-5alpha</fullName>
    </alternativeName>
</protein>
<feature type="domain" description="Rabaptin coiled-coil" evidence="21">
    <location>
        <begin position="9"/>
        <end position="515"/>
    </location>
</feature>
<dbReference type="GO" id="GO:0005769">
    <property type="term" value="C:early endosome"/>
    <property type="evidence" value="ECO:0007669"/>
    <property type="project" value="UniProtKB-SubCell"/>
</dbReference>
<dbReference type="PANTHER" id="PTHR31179">
    <property type="entry name" value="RAB GTPASE-BINDING EFFECTOR PROTEIN"/>
    <property type="match status" value="1"/>
</dbReference>
<evidence type="ECO:0000259" key="21">
    <source>
        <dbReference type="Pfam" id="PF03528"/>
    </source>
</evidence>
<dbReference type="Pfam" id="PF03528">
    <property type="entry name" value="Rabaptin"/>
    <property type="match status" value="1"/>
</dbReference>
<dbReference type="Pfam" id="PF09311">
    <property type="entry name" value="Rab5-bind"/>
    <property type="match status" value="1"/>
</dbReference>
<evidence type="ECO:0000313" key="24">
    <source>
        <dbReference type="RefSeq" id="XP_023586892.1"/>
    </source>
</evidence>
<dbReference type="GO" id="GO:0006897">
    <property type="term" value="P:endocytosis"/>
    <property type="evidence" value="ECO:0007669"/>
    <property type="project" value="UniProtKB-KW"/>
</dbReference>
<evidence type="ECO:0000259" key="22">
    <source>
        <dbReference type="Pfam" id="PF09311"/>
    </source>
</evidence>
<name>A0A2Y9QXU5_TRIMA</name>
<dbReference type="InterPro" id="IPR018514">
    <property type="entry name" value="Rabaptin_CC"/>
</dbReference>
<dbReference type="FunFam" id="1.20.5.340:FF:000022">
    <property type="entry name" value="Rabaptin, RAB GTPase-binding effector protein 1"/>
    <property type="match status" value="1"/>
</dbReference>
<evidence type="ECO:0000256" key="1">
    <source>
        <dbReference type="ARBA" id="ARBA00004172"/>
    </source>
</evidence>
<keyword evidence="8" id="KW-0254">Endocytosis</keyword>
<keyword evidence="5" id="KW-0813">Transport</keyword>
<dbReference type="RefSeq" id="XP_023586892.1">
    <property type="nucleotide sequence ID" value="XM_023731124.1"/>
</dbReference>
<evidence type="ECO:0000256" key="6">
    <source>
        <dbReference type="ARBA" id="ARBA00022490"/>
    </source>
</evidence>
<evidence type="ECO:0000256" key="13">
    <source>
        <dbReference type="ARBA" id="ARBA00023054"/>
    </source>
</evidence>
<evidence type="ECO:0000256" key="15">
    <source>
        <dbReference type="ARBA" id="ARBA00053463"/>
    </source>
</evidence>
<proteinExistence type="inferred from homology"/>
<evidence type="ECO:0000256" key="10">
    <source>
        <dbReference type="ARBA" id="ARBA00022753"/>
    </source>
</evidence>
<keyword evidence="7" id="KW-0597">Phosphoprotein</keyword>
<dbReference type="Gene3D" id="1.20.5.730">
    <property type="entry name" value="Single helix bin"/>
    <property type="match status" value="1"/>
</dbReference>
<dbReference type="GO" id="GO:0055037">
    <property type="term" value="C:recycling endosome"/>
    <property type="evidence" value="ECO:0007669"/>
    <property type="project" value="UniProtKB-SubCell"/>
</dbReference>
<organism evidence="23 24">
    <name type="scientific">Trichechus manatus latirostris</name>
    <name type="common">Florida manatee</name>
    <dbReference type="NCBI Taxonomy" id="127582"/>
    <lineage>
        <taxon>Eukaryota</taxon>
        <taxon>Metazoa</taxon>
        <taxon>Chordata</taxon>
        <taxon>Craniata</taxon>
        <taxon>Vertebrata</taxon>
        <taxon>Euteleostomi</taxon>
        <taxon>Mammalia</taxon>
        <taxon>Eutheria</taxon>
        <taxon>Afrotheria</taxon>
        <taxon>Sirenia</taxon>
        <taxon>Trichechidae</taxon>
        <taxon>Trichechus</taxon>
    </lineage>
</organism>
<accession>A0A2Y9QXU5</accession>
<dbReference type="FunFam" id="1.20.5.730:FF:000002">
    <property type="entry name" value="Rabaptin, RAB GTPase-binding effector protein 1"/>
    <property type="match status" value="1"/>
</dbReference>
<dbReference type="AlphaFoldDB" id="A0A2Y9QXU5"/>
<comment type="subcellular location">
    <subcellularLocation>
        <location evidence="3">Cytoplasmic vesicle</location>
    </subcellularLocation>
    <subcellularLocation>
        <location evidence="2">Early endosome</location>
    </subcellularLocation>
    <subcellularLocation>
        <location evidence="1">Recycling endosome</location>
    </subcellularLocation>
</comment>
<keyword evidence="9" id="KW-0053">Apoptosis</keyword>
<dbReference type="InterPro" id="IPR003914">
    <property type="entry name" value="Rabaptin"/>
</dbReference>
<gene>
    <name evidence="24" type="primary">RABEP1</name>
</gene>
<dbReference type="GO" id="GO:0030139">
    <property type="term" value="C:endocytic vesicle"/>
    <property type="evidence" value="ECO:0007669"/>
    <property type="project" value="TreeGrafter"/>
</dbReference>
<keyword evidence="23" id="KW-1185">Reference proteome</keyword>
<evidence type="ECO:0000256" key="20">
    <source>
        <dbReference type="SAM" id="MobiDB-lite"/>
    </source>
</evidence>
<evidence type="ECO:0000256" key="8">
    <source>
        <dbReference type="ARBA" id="ARBA00022583"/>
    </source>
</evidence>
<feature type="domain" description="Rabaptin GTPase-Rab5 binding" evidence="22">
    <location>
        <begin position="538"/>
        <end position="824"/>
    </location>
</feature>
<evidence type="ECO:0000256" key="9">
    <source>
        <dbReference type="ARBA" id="ARBA00022703"/>
    </source>
</evidence>
<comment type="function">
    <text evidence="15">Rab effector protein acting as linker between gamma-adaptin, RAB4A and RAB5A. Involved in endocytic membrane fusion and membrane trafficking of recycling endosomes. Involved in KCNH1 channels trafficking to and from the cell membrane. Stimulates RABGEF1 mediated nucleotide exchange on RAB5A. Mediates the traffic of PKD1:PKD2 complex from the endoplasmic reticulum through the Golgi to the cilium.</text>
</comment>
<evidence type="ECO:0000313" key="23">
    <source>
        <dbReference type="Proteomes" id="UP000248480"/>
    </source>
</evidence>
<evidence type="ECO:0000256" key="18">
    <source>
        <dbReference type="ARBA" id="ARBA00081948"/>
    </source>
</evidence>
<dbReference type="CTD" id="9135"/>
<evidence type="ECO:0000256" key="12">
    <source>
        <dbReference type="ARBA" id="ARBA00022990"/>
    </source>
</evidence>